<dbReference type="GO" id="GO:0003824">
    <property type="term" value="F:catalytic activity"/>
    <property type="evidence" value="ECO:0007669"/>
    <property type="project" value="InterPro"/>
</dbReference>
<proteinExistence type="predicted"/>
<dbReference type="AlphaFoldDB" id="A0A811PR25"/>
<dbReference type="PANTHER" id="PTHR33710:SF48">
    <property type="entry name" value="OS02G0307075 PROTEIN"/>
    <property type="match status" value="1"/>
</dbReference>
<dbReference type="EMBL" id="CAJGYO010000007">
    <property type="protein sequence ID" value="CAD6248395.1"/>
    <property type="molecule type" value="Genomic_DNA"/>
</dbReference>
<dbReference type="SUPFAM" id="SSF56219">
    <property type="entry name" value="DNase I-like"/>
    <property type="match status" value="1"/>
</dbReference>
<dbReference type="InterPro" id="IPR036691">
    <property type="entry name" value="Endo/exonu/phosph_ase_sf"/>
</dbReference>
<feature type="domain" description="Endonuclease/exonuclease/phosphatase" evidence="1">
    <location>
        <begin position="39"/>
        <end position="245"/>
    </location>
</feature>
<organism evidence="2 3">
    <name type="scientific">Miscanthus lutarioriparius</name>
    <dbReference type="NCBI Taxonomy" id="422564"/>
    <lineage>
        <taxon>Eukaryota</taxon>
        <taxon>Viridiplantae</taxon>
        <taxon>Streptophyta</taxon>
        <taxon>Embryophyta</taxon>
        <taxon>Tracheophyta</taxon>
        <taxon>Spermatophyta</taxon>
        <taxon>Magnoliopsida</taxon>
        <taxon>Liliopsida</taxon>
        <taxon>Poales</taxon>
        <taxon>Poaceae</taxon>
        <taxon>PACMAD clade</taxon>
        <taxon>Panicoideae</taxon>
        <taxon>Andropogonodae</taxon>
        <taxon>Andropogoneae</taxon>
        <taxon>Saccharinae</taxon>
        <taxon>Miscanthus</taxon>
    </lineage>
</organism>
<dbReference type="InterPro" id="IPR005135">
    <property type="entry name" value="Endo/exonuclease/phosphatase"/>
</dbReference>
<sequence length="584" mass="66677">MNFLPAKKSKANMMQECVSPIRVLVNSLTNQEHVRTSQTWNVRGLNDAAHRELVRETVTCSRPSIVCLQETKLSCLTTTLAHETLGQCLDSYLELGAQGTRGGIILAWNKDMISVTNAVNRNFTISATIKVISSETPFLMTTCYGPADDGRKDEFLAELMAIKPPATIPWIIVGDFNLIYQASDKNNLNLNRRMMGKFRRALDECELMEIALQNRKYTWSNERESPTLIRLDRMFCNHGWEAAFPNFALNALATGASDHCPLFLTRQERTVRKAAFKFENHWLKIDGFKEVVTAAWNKPQFGSAHNVLNKKMAETATALRNWNKKLFSNARLQLHIANEVIFRLDIAQEVRQLTVGEISLRSDLKVRILGLAALERSRRRQASRINFIKAGDACTRFFHLKMAARKRRKYVASLKNQGGSLVWSNNDKQQVLQEYFENLIGKKLNPVYLLTAVKAPKKFLKELEKLRRRFLWAGDKELTGGNCKVAWTKVCTPMVNGGLGIIELDKFSRALRLRWLWYSWDDTARPWKGLDLPIDSTDIALFNAATICDFRQRKQGYLTDLSLAARRSTCNLIPGLFKHKEKEE</sequence>
<dbReference type="Pfam" id="PF03372">
    <property type="entry name" value="Exo_endo_phos"/>
    <property type="match status" value="1"/>
</dbReference>
<dbReference type="Proteomes" id="UP000604825">
    <property type="component" value="Unassembled WGS sequence"/>
</dbReference>
<comment type="caution">
    <text evidence="2">The sequence shown here is derived from an EMBL/GenBank/DDBJ whole genome shotgun (WGS) entry which is preliminary data.</text>
</comment>
<evidence type="ECO:0000313" key="2">
    <source>
        <dbReference type="EMBL" id="CAD6248395.1"/>
    </source>
</evidence>
<evidence type="ECO:0000313" key="3">
    <source>
        <dbReference type="Proteomes" id="UP000604825"/>
    </source>
</evidence>
<dbReference type="PANTHER" id="PTHR33710">
    <property type="entry name" value="BNAC02G09200D PROTEIN"/>
    <property type="match status" value="1"/>
</dbReference>
<protein>
    <recommendedName>
        <fullName evidence="1">Endonuclease/exonuclease/phosphatase domain-containing protein</fullName>
    </recommendedName>
</protein>
<reference evidence="2" key="1">
    <citation type="submission" date="2020-10" db="EMBL/GenBank/DDBJ databases">
        <authorList>
            <person name="Han B."/>
            <person name="Lu T."/>
            <person name="Zhao Q."/>
            <person name="Huang X."/>
            <person name="Zhao Y."/>
        </authorList>
    </citation>
    <scope>NUCLEOTIDE SEQUENCE</scope>
</reference>
<name>A0A811PR25_9POAL</name>
<keyword evidence="3" id="KW-1185">Reference proteome</keyword>
<accession>A0A811PR25</accession>
<dbReference type="OrthoDB" id="691898at2759"/>
<dbReference type="Gene3D" id="3.60.10.10">
    <property type="entry name" value="Endonuclease/exonuclease/phosphatase"/>
    <property type="match status" value="1"/>
</dbReference>
<evidence type="ECO:0000259" key="1">
    <source>
        <dbReference type="Pfam" id="PF03372"/>
    </source>
</evidence>
<gene>
    <name evidence="2" type="ORF">NCGR_LOCUS32533</name>
</gene>